<proteinExistence type="predicted"/>
<dbReference type="EMBL" id="AGNL01017716">
    <property type="protein sequence ID" value="EJK64042.1"/>
    <property type="molecule type" value="Genomic_DNA"/>
</dbReference>
<evidence type="ECO:0000313" key="1">
    <source>
        <dbReference type="EMBL" id="EJK64042.1"/>
    </source>
</evidence>
<comment type="caution">
    <text evidence="1">The sequence shown here is derived from an EMBL/GenBank/DDBJ whole genome shotgun (WGS) entry which is preliminary data.</text>
</comment>
<reference evidence="1 2" key="1">
    <citation type="journal article" date="2012" name="Genome Biol.">
        <title>Genome and low-iron response of an oceanic diatom adapted to chronic iron limitation.</title>
        <authorList>
            <person name="Lommer M."/>
            <person name="Specht M."/>
            <person name="Roy A.S."/>
            <person name="Kraemer L."/>
            <person name="Andreson R."/>
            <person name="Gutowska M.A."/>
            <person name="Wolf J."/>
            <person name="Bergner S.V."/>
            <person name="Schilhabel M.B."/>
            <person name="Klostermeier U.C."/>
            <person name="Beiko R.G."/>
            <person name="Rosenstiel P."/>
            <person name="Hippler M."/>
            <person name="Laroche J."/>
        </authorList>
    </citation>
    <scope>NUCLEOTIDE SEQUENCE [LARGE SCALE GENOMIC DNA]</scope>
    <source>
        <strain evidence="1 2">CCMP1005</strain>
    </source>
</reference>
<dbReference type="Proteomes" id="UP000266841">
    <property type="component" value="Unassembled WGS sequence"/>
</dbReference>
<sequence>MEVPYEPKLGTLSDLGGKIDNSCWEDAPESDWEPLLNPNYRQMTSAQGVARKLKQSLPTRPSKGMANLLGRSVVIVEEKNEDDGSY</sequence>
<keyword evidence="2" id="KW-1185">Reference proteome</keyword>
<accession>K0T0N4</accession>
<evidence type="ECO:0000313" key="2">
    <source>
        <dbReference type="Proteomes" id="UP000266841"/>
    </source>
</evidence>
<name>K0T0N4_THAOC</name>
<protein>
    <submittedName>
        <fullName evidence="1">Uncharacterized protein</fullName>
    </submittedName>
</protein>
<gene>
    <name evidence="1" type="ORF">THAOC_15266</name>
</gene>
<organism evidence="1 2">
    <name type="scientific">Thalassiosira oceanica</name>
    <name type="common">Marine diatom</name>
    <dbReference type="NCBI Taxonomy" id="159749"/>
    <lineage>
        <taxon>Eukaryota</taxon>
        <taxon>Sar</taxon>
        <taxon>Stramenopiles</taxon>
        <taxon>Ochrophyta</taxon>
        <taxon>Bacillariophyta</taxon>
        <taxon>Coscinodiscophyceae</taxon>
        <taxon>Thalassiosirophycidae</taxon>
        <taxon>Thalassiosirales</taxon>
        <taxon>Thalassiosiraceae</taxon>
        <taxon>Thalassiosira</taxon>
    </lineage>
</organism>
<dbReference type="AlphaFoldDB" id="K0T0N4"/>